<name>A0ABT8LWY0_9GAMM</name>
<comment type="caution">
    <text evidence="1">The sequence shown here is derived from an EMBL/GenBank/DDBJ whole genome shotgun (WGS) entry which is preliminary data.</text>
</comment>
<keyword evidence="2" id="KW-1185">Reference proteome</keyword>
<evidence type="ECO:0000313" key="2">
    <source>
        <dbReference type="Proteomes" id="UP001176500"/>
    </source>
</evidence>
<organism evidence="1 2">
    <name type="scientific">Serratia bockelmannii</name>
    <dbReference type="NCBI Taxonomy" id="2703793"/>
    <lineage>
        <taxon>Bacteria</taxon>
        <taxon>Pseudomonadati</taxon>
        <taxon>Pseudomonadota</taxon>
        <taxon>Gammaproteobacteria</taxon>
        <taxon>Enterobacterales</taxon>
        <taxon>Yersiniaceae</taxon>
        <taxon>Serratia</taxon>
    </lineage>
</organism>
<accession>A0ABT8LWY0</accession>
<proteinExistence type="predicted"/>
<gene>
    <name evidence="1" type="ORF">QO199_24535</name>
</gene>
<reference evidence="1" key="1">
    <citation type="submission" date="2023-05" db="EMBL/GenBank/DDBJ databases">
        <title>Cannabis rhizosphere genomes.</title>
        <authorList>
            <person name="Goff K.L."/>
        </authorList>
    </citation>
    <scope>NUCLEOTIDE SEQUENCE</scope>
    <source>
        <strain evidence="1">SPPC 2817</strain>
    </source>
</reference>
<sequence length="308" mass="35763">MSDHMRPLDQLYILNAELMKHGDKFTSPVVTVGGQAVHYWVVWYREYYADLPTSHYITSNDIDVTARKIDIEAISSALEVPASYNDGSPPSLAILPLKNLNDGKIKTYFHKKFVNKEIFDESHIEEPNVVDVLSSASYLEPSDFSGKKLHINTEIFHLPLDGFQYTPHDKVRVLNPITCMASRFHNVTQGVKRNVTQEVERIKALMVPVLVFITEKFSKEEFRTARKFLDLFTREIGKSAYRRFIVEHQIDIIKMLEMIHQEISEIKEDDPTYHAFLTKELPNKISYIADKIERKKAQIHREIVTKRQ</sequence>
<evidence type="ECO:0000313" key="1">
    <source>
        <dbReference type="EMBL" id="MDN6881812.1"/>
    </source>
</evidence>
<dbReference type="Proteomes" id="UP001176500">
    <property type="component" value="Unassembled WGS sequence"/>
</dbReference>
<protein>
    <submittedName>
        <fullName evidence="1">Uncharacterized protein</fullName>
    </submittedName>
</protein>
<dbReference type="EMBL" id="JASMRX010000040">
    <property type="protein sequence ID" value="MDN6881812.1"/>
    <property type="molecule type" value="Genomic_DNA"/>
</dbReference>
<dbReference type="RefSeq" id="WP_301481335.1">
    <property type="nucleotide sequence ID" value="NZ_JASMRX010000040.1"/>
</dbReference>